<sequence length="74" mass="9129">MYWHCLTVFFGILPFSPFLFLCPYRKEELFANLKHNTNKMTERTEPRTYRCFIPRLLFERKDVMRICLCFDLNL</sequence>
<organism evidence="2">
    <name type="scientific">Rhizophora mucronata</name>
    <name type="common">Asiatic mangrove</name>
    <dbReference type="NCBI Taxonomy" id="61149"/>
    <lineage>
        <taxon>Eukaryota</taxon>
        <taxon>Viridiplantae</taxon>
        <taxon>Streptophyta</taxon>
        <taxon>Embryophyta</taxon>
        <taxon>Tracheophyta</taxon>
        <taxon>Spermatophyta</taxon>
        <taxon>Magnoliopsida</taxon>
        <taxon>eudicotyledons</taxon>
        <taxon>Gunneridae</taxon>
        <taxon>Pentapetalae</taxon>
        <taxon>rosids</taxon>
        <taxon>fabids</taxon>
        <taxon>Malpighiales</taxon>
        <taxon>Rhizophoraceae</taxon>
        <taxon>Rhizophora</taxon>
    </lineage>
</organism>
<keyword evidence="1" id="KW-0812">Transmembrane</keyword>
<name>A0A2P2J038_RHIMU</name>
<keyword evidence="1" id="KW-0472">Membrane</keyword>
<accession>A0A2P2J038</accession>
<evidence type="ECO:0000256" key="1">
    <source>
        <dbReference type="SAM" id="Phobius"/>
    </source>
</evidence>
<feature type="transmembrane region" description="Helical" evidence="1">
    <location>
        <begin position="6"/>
        <end position="24"/>
    </location>
</feature>
<reference evidence="2" key="1">
    <citation type="submission" date="2018-02" db="EMBL/GenBank/DDBJ databases">
        <title>Rhizophora mucronata_Transcriptome.</title>
        <authorList>
            <person name="Meera S.P."/>
            <person name="Sreeshan A."/>
            <person name="Augustine A."/>
        </authorList>
    </citation>
    <scope>NUCLEOTIDE SEQUENCE</scope>
    <source>
        <tissue evidence="2">Leaf</tissue>
    </source>
</reference>
<dbReference type="AlphaFoldDB" id="A0A2P2J038"/>
<dbReference type="EMBL" id="GGEC01006344">
    <property type="protein sequence ID" value="MBW86827.1"/>
    <property type="molecule type" value="Transcribed_RNA"/>
</dbReference>
<proteinExistence type="predicted"/>
<keyword evidence="1" id="KW-1133">Transmembrane helix</keyword>
<protein>
    <submittedName>
        <fullName evidence="2">Uncharacterized protein</fullName>
    </submittedName>
</protein>
<evidence type="ECO:0000313" key="2">
    <source>
        <dbReference type="EMBL" id="MBW86827.1"/>
    </source>
</evidence>